<dbReference type="GO" id="GO:0005524">
    <property type="term" value="F:ATP binding"/>
    <property type="evidence" value="ECO:0007669"/>
    <property type="project" value="UniProtKB-KW"/>
</dbReference>
<comment type="similarity">
    <text evidence="1">Belongs to the ABC transporter superfamily.</text>
</comment>
<dbReference type="InterPro" id="IPR015860">
    <property type="entry name" value="ABC_transpr_TagH-like"/>
</dbReference>
<keyword evidence="8" id="KW-1185">Reference proteome</keyword>
<protein>
    <recommendedName>
        <fullName evidence="6">ABC transporter domain-containing protein</fullName>
    </recommendedName>
</protein>
<organism evidence="7 8">
    <name type="scientific">Knoellia locipacati</name>
    <dbReference type="NCBI Taxonomy" id="882824"/>
    <lineage>
        <taxon>Bacteria</taxon>
        <taxon>Bacillati</taxon>
        <taxon>Actinomycetota</taxon>
        <taxon>Actinomycetes</taxon>
        <taxon>Micrococcales</taxon>
        <taxon>Intrasporangiaceae</taxon>
        <taxon>Knoellia</taxon>
    </lineage>
</organism>
<dbReference type="InterPro" id="IPR003593">
    <property type="entry name" value="AAA+_ATPase"/>
</dbReference>
<keyword evidence="4" id="KW-0067">ATP-binding</keyword>
<dbReference type="InterPro" id="IPR050683">
    <property type="entry name" value="Bact_Polysacc_Export_ATP-bd"/>
</dbReference>
<evidence type="ECO:0000256" key="4">
    <source>
        <dbReference type="ARBA" id="ARBA00022840"/>
    </source>
</evidence>
<evidence type="ECO:0000256" key="3">
    <source>
        <dbReference type="ARBA" id="ARBA00022741"/>
    </source>
</evidence>
<accession>A0A512SWH8</accession>
<name>A0A512SWH8_9MICO</name>
<evidence type="ECO:0000256" key="2">
    <source>
        <dbReference type="ARBA" id="ARBA00022448"/>
    </source>
</evidence>
<dbReference type="PANTHER" id="PTHR46743:SF2">
    <property type="entry name" value="TEICHOIC ACIDS EXPORT ATP-BINDING PROTEIN TAGH"/>
    <property type="match status" value="1"/>
</dbReference>
<dbReference type="SMART" id="SM00382">
    <property type="entry name" value="AAA"/>
    <property type="match status" value="1"/>
</dbReference>
<dbReference type="GO" id="GO:0016887">
    <property type="term" value="F:ATP hydrolysis activity"/>
    <property type="evidence" value="ECO:0007669"/>
    <property type="project" value="InterPro"/>
</dbReference>
<feature type="region of interest" description="Disordered" evidence="5">
    <location>
        <begin position="1"/>
        <end position="22"/>
    </location>
</feature>
<proteinExistence type="inferred from homology"/>
<dbReference type="CDD" id="cd03220">
    <property type="entry name" value="ABC_KpsT_Wzt"/>
    <property type="match status" value="1"/>
</dbReference>
<evidence type="ECO:0000256" key="5">
    <source>
        <dbReference type="SAM" id="MobiDB-lite"/>
    </source>
</evidence>
<evidence type="ECO:0000259" key="6">
    <source>
        <dbReference type="PROSITE" id="PS50893"/>
    </source>
</evidence>
<comment type="caution">
    <text evidence="7">The sequence shown here is derived from an EMBL/GenBank/DDBJ whole genome shotgun (WGS) entry which is preliminary data.</text>
</comment>
<dbReference type="GO" id="GO:0016020">
    <property type="term" value="C:membrane"/>
    <property type="evidence" value="ECO:0007669"/>
    <property type="project" value="InterPro"/>
</dbReference>
<dbReference type="Proteomes" id="UP000321793">
    <property type="component" value="Unassembled WGS sequence"/>
</dbReference>
<keyword evidence="3" id="KW-0547">Nucleotide-binding</keyword>
<sequence>MSSLSASESVPTPVPTPVPSGKPLTVKVENLSVTYRTTFERVPTFKNAITRLGRGQRAVREIEALKDVSFDVPDGTALGIIGNNGAGKSTLMRALAGILPPNKGRIEVHGRISPLLSLGVGFNANLSGRENIILGGLASGLSRAQVEARAEDVTTFAGLEEFIDAPMRTYSSGMYSRLAFSVAVHMDPDILMIDEALSAGDATFKTKAAGKMAELRENARAFFLVSHSLASIQQLCNDAIWLHKGELMMRGTPQEVCAAYTKFVQVGDSAVILEDL</sequence>
<keyword evidence="2" id="KW-0813">Transport</keyword>
<evidence type="ECO:0000313" key="8">
    <source>
        <dbReference type="Proteomes" id="UP000321793"/>
    </source>
</evidence>
<evidence type="ECO:0000256" key="1">
    <source>
        <dbReference type="ARBA" id="ARBA00005417"/>
    </source>
</evidence>
<dbReference type="PANTHER" id="PTHR46743">
    <property type="entry name" value="TEICHOIC ACIDS EXPORT ATP-BINDING PROTEIN TAGH"/>
    <property type="match status" value="1"/>
</dbReference>
<dbReference type="SUPFAM" id="SSF52540">
    <property type="entry name" value="P-loop containing nucleoside triphosphate hydrolases"/>
    <property type="match status" value="1"/>
</dbReference>
<dbReference type="PROSITE" id="PS50893">
    <property type="entry name" value="ABC_TRANSPORTER_2"/>
    <property type="match status" value="1"/>
</dbReference>
<dbReference type="AlphaFoldDB" id="A0A512SWH8"/>
<reference evidence="7 8" key="1">
    <citation type="submission" date="2019-07" db="EMBL/GenBank/DDBJ databases">
        <title>Whole genome shotgun sequence of Knoellia locipacati NBRC 109775.</title>
        <authorList>
            <person name="Hosoyama A."/>
            <person name="Uohara A."/>
            <person name="Ohji S."/>
            <person name="Ichikawa N."/>
        </authorList>
    </citation>
    <scope>NUCLEOTIDE SEQUENCE [LARGE SCALE GENOMIC DNA]</scope>
    <source>
        <strain evidence="7 8">NBRC 109775</strain>
    </source>
</reference>
<dbReference type="InterPro" id="IPR003439">
    <property type="entry name" value="ABC_transporter-like_ATP-bd"/>
</dbReference>
<dbReference type="GO" id="GO:0140359">
    <property type="term" value="F:ABC-type transporter activity"/>
    <property type="evidence" value="ECO:0007669"/>
    <property type="project" value="InterPro"/>
</dbReference>
<evidence type="ECO:0000313" key="7">
    <source>
        <dbReference type="EMBL" id="GEQ12316.1"/>
    </source>
</evidence>
<feature type="domain" description="ABC transporter" evidence="6">
    <location>
        <begin position="26"/>
        <end position="269"/>
    </location>
</feature>
<dbReference type="Gene3D" id="3.40.50.300">
    <property type="entry name" value="P-loop containing nucleotide triphosphate hydrolases"/>
    <property type="match status" value="1"/>
</dbReference>
<dbReference type="EMBL" id="BKBA01000003">
    <property type="protein sequence ID" value="GEQ12316.1"/>
    <property type="molecule type" value="Genomic_DNA"/>
</dbReference>
<dbReference type="Pfam" id="PF00005">
    <property type="entry name" value="ABC_tran"/>
    <property type="match status" value="1"/>
</dbReference>
<dbReference type="RefSeq" id="WP_246136001.1">
    <property type="nucleotide sequence ID" value="NZ_BAABDN010000001.1"/>
</dbReference>
<dbReference type="InterPro" id="IPR027417">
    <property type="entry name" value="P-loop_NTPase"/>
</dbReference>
<gene>
    <name evidence="7" type="ORF">KLO01_03630</name>
</gene>